<sequence>MMLFESPGCGKSLCQLDNRLVYRGKSGKQSDALDLVETWQYGGPTNGPDRNGPLTYISVRRYHQQARLAYVLRG</sequence>
<protein>
    <submittedName>
        <fullName evidence="1">Uncharacterized protein</fullName>
    </submittedName>
</protein>
<dbReference type="AlphaFoldDB" id="A0A0N7L5U6"/>
<name>A0A0N7L5U6_PLAHL</name>
<accession>A0A0N7L5U6</accession>
<proteinExistence type="predicted"/>
<evidence type="ECO:0000313" key="1">
    <source>
        <dbReference type="EMBL" id="CEG42459.1"/>
    </source>
</evidence>
<reference evidence="2" key="1">
    <citation type="submission" date="2014-09" db="EMBL/GenBank/DDBJ databases">
        <authorList>
            <person name="Sharma Rahul"/>
            <person name="Thines Marco"/>
        </authorList>
    </citation>
    <scope>NUCLEOTIDE SEQUENCE [LARGE SCALE GENOMIC DNA]</scope>
</reference>
<keyword evidence="2" id="KW-1185">Reference proteome</keyword>
<dbReference type="EMBL" id="CCYD01000645">
    <property type="protein sequence ID" value="CEG42459.1"/>
    <property type="molecule type" value="Genomic_DNA"/>
</dbReference>
<evidence type="ECO:0000313" key="2">
    <source>
        <dbReference type="Proteomes" id="UP000054928"/>
    </source>
</evidence>
<organism evidence="1 2">
    <name type="scientific">Plasmopara halstedii</name>
    <name type="common">Downy mildew of sunflower</name>
    <dbReference type="NCBI Taxonomy" id="4781"/>
    <lineage>
        <taxon>Eukaryota</taxon>
        <taxon>Sar</taxon>
        <taxon>Stramenopiles</taxon>
        <taxon>Oomycota</taxon>
        <taxon>Peronosporomycetes</taxon>
        <taxon>Peronosporales</taxon>
        <taxon>Peronosporaceae</taxon>
        <taxon>Plasmopara</taxon>
    </lineage>
</organism>
<dbReference type="Proteomes" id="UP000054928">
    <property type="component" value="Unassembled WGS sequence"/>
</dbReference>
<dbReference type="RefSeq" id="XP_024578828.1">
    <property type="nucleotide sequence ID" value="XM_024728341.1"/>
</dbReference>
<dbReference type="GeneID" id="36407789"/>